<evidence type="ECO:0000313" key="2">
    <source>
        <dbReference type="EMBL" id="APT83910.1"/>
    </source>
</evidence>
<gene>
    <name evidence="2" type="ORF">CAQU_01145</name>
</gene>
<dbReference type="Proteomes" id="UP000185478">
    <property type="component" value="Chromosome"/>
</dbReference>
<dbReference type="OrthoDB" id="4379468at2"/>
<dbReference type="InterPro" id="IPR051943">
    <property type="entry name" value="TRAFAC_Dynamin-like_GTPase"/>
</dbReference>
<dbReference type="PANTHER" id="PTHR43681">
    <property type="entry name" value="TRANSMEMBRANE GTPASE FZO"/>
    <property type="match status" value="1"/>
</dbReference>
<dbReference type="EMBL" id="CP009245">
    <property type="protein sequence ID" value="APT83910.1"/>
    <property type="molecule type" value="Genomic_DNA"/>
</dbReference>
<name>A0A1L7CDH1_9CORY</name>
<reference evidence="2 3" key="1">
    <citation type="submission" date="2014-08" db="EMBL/GenBank/DDBJ databases">
        <title>Complete genome sequence of Corynebacterium aquilae S-613T(T) (=DSM 44791(T)), isolated from the choana of a healthy golden eagle.</title>
        <authorList>
            <person name="Ruckert C."/>
            <person name="Albersmeier A."/>
            <person name="Winkler A."/>
            <person name="Kalinowski J."/>
        </authorList>
    </citation>
    <scope>NUCLEOTIDE SEQUENCE [LARGE SCALE GENOMIC DNA]</scope>
    <source>
        <strain evidence="2 3">S-613</strain>
    </source>
</reference>
<dbReference type="SUPFAM" id="SSF52540">
    <property type="entry name" value="P-loop containing nucleoside triphosphate hydrolases"/>
    <property type="match status" value="1"/>
</dbReference>
<evidence type="ECO:0000259" key="1">
    <source>
        <dbReference type="Pfam" id="PF01926"/>
    </source>
</evidence>
<dbReference type="InterPro" id="IPR006073">
    <property type="entry name" value="GTP-bd"/>
</dbReference>
<dbReference type="RefSeq" id="WP_075724491.1">
    <property type="nucleotide sequence ID" value="NZ_CP009245.1"/>
</dbReference>
<proteinExistence type="predicted"/>
<dbReference type="PANTHER" id="PTHR43681:SF1">
    <property type="entry name" value="SARCALUMENIN"/>
    <property type="match status" value="1"/>
</dbReference>
<feature type="domain" description="G" evidence="1">
    <location>
        <begin position="38"/>
        <end position="176"/>
    </location>
</feature>
<dbReference type="Gene3D" id="3.40.50.300">
    <property type="entry name" value="P-loop containing nucleotide triphosphate hydrolases"/>
    <property type="match status" value="1"/>
</dbReference>
<sequence length="469" mass="50902">MDPITRTLLDTIERLRSTAPSLEEQLDAITASLTSAPRIVIVGRLKAGKSTLVNALIGSPASETAALEATNVVTVFEYGAPDRAVAHLLNGESIAINTKRGQVAELPADARSINYVRRWMPAAPLRDYSLIDTPGLATLTEDNERATRRALIEGYEQTKNASVDADAAIFLFDTTPRRDEVEFLTSLGFTPLNTLGVLSRADGFAQGALGDRDPFEQACVHAETIAGELKQYLTTVVPVAGLLAETSHTGALTENDARDIARFSQRDDIDLLRGLLGTVEEADGGIERIVKLIGEYGLFRGRATAAHGAAALNDWLIEASRLPQLKDIINRTITPYARLHRAGRIIAGLEQLAYSHPEHREAVRNASHDLRQHEALQPAILLMDLKAVLKENPDSELVDMLLPLITGYYPADKMGLDRYASGYDIIEAVRQARVTLQGLTFSVGPAEEAAMITINRALDAVERAGEALT</sequence>
<dbReference type="Pfam" id="PF01926">
    <property type="entry name" value="MMR_HSR1"/>
    <property type="match status" value="1"/>
</dbReference>
<dbReference type="KEGG" id="caqu:CAQU_01145"/>
<evidence type="ECO:0000313" key="3">
    <source>
        <dbReference type="Proteomes" id="UP000185478"/>
    </source>
</evidence>
<dbReference type="AlphaFoldDB" id="A0A1L7CDH1"/>
<dbReference type="GO" id="GO:0005525">
    <property type="term" value="F:GTP binding"/>
    <property type="evidence" value="ECO:0007669"/>
    <property type="project" value="InterPro"/>
</dbReference>
<dbReference type="InterPro" id="IPR027417">
    <property type="entry name" value="P-loop_NTPase"/>
</dbReference>
<accession>A0A1L7CDH1</accession>
<dbReference type="STRING" id="1431546.CAQU_01145"/>
<organism evidence="2 3">
    <name type="scientific">Corynebacterium aquilae DSM 44791</name>
    <dbReference type="NCBI Taxonomy" id="1431546"/>
    <lineage>
        <taxon>Bacteria</taxon>
        <taxon>Bacillati</taxon>
        <taxon>Actinomycetota</taxon>
        <taxon>Actinomycetes</taxon>
        <taxon>Mycobacteriales</taxon>
        <taxon>Corynebacteriaceae</taxon>
        <taxon>Corynebacterium</taxon>
    </lineage>
</organism>
<keyword evidence="3" id="KW-1185">Reference proteome</keyword>
<protein>
    <recommendedName>
        <fullName evidence="1">G domain-containing protein</fullName>
    </recommendedName>
</protein>